<name>W7I9I7_9PEZI</name>
<reference evidence="3 4" key="1">
    <citation type="submission" date="2013-05" db="EMBL/GenBank/DDBJ databases">
        <title>Drechslerella stenobrocha genome reveals carnivorous origination and mechanical trapping mechanism of predatory fungi.</title>
        <authorList>
            <person name="Liu X."/>
            <person name="Zhang W."/>
            <person name="Liu K."/>
        </authorList>
    </citation>
    <scope>NUCLEOTIDE SEQUENCE [LARGE SCALE GENOMIC DNA]</scope>
    <source>
        <strain evidence="3 4">248</strain>
    </source>
</reference>
<evidence type="ECO:0000256" key="1">
    <source>
        <dbReference type="SAM" id="MobiDB-lite"/>
    </source>
</evidence>
<dbReference type="HOGENOM" id="CLU_921418_0_0_1"/>
<evidence type="ECO:0000313" key="3">
    <source>
        <dbReference type="EMBL" id="EWC48752.1"/>
    </source>
</evidence>
<dbReference type="Proteomes" id="UP000024837">
    <property type="component" value="Unassembled WGS sequence"/>
</dbReference>
<accession>W7I9I7</accession>
<keyword evidence="2" id="KW-0812">Transmembrane</keyword>
<evidence type="ECO:0000256" key="2">
    <source>
        <dbReference type="SAM" id="Phobius"/>
    </source>
</evidence>
<gene>
    <name evidence="3" type="ORF">DRE_00057</name>
</gene>
<keyword evidence="2" id="KW-0472">Membrane</keyword>
<dbReference type="OrthoDB" id="5215637at2759"/>
<sequence>MDLKDTFQTTIACRPHTGDWCCVDRSGEGCCDKDNSPKFYLNPGTLTYIRDGLSTVLTRTRTITSTVTRTITDAPDADTITVTDTVTTAGDAVTSTVTRFGTNSPAEDIITVTVTSTITAALSAAGTTTIIIATGSGLTSTFSSCATAQPASSSVPQAVGNSLAPGAIAGLAVGVAVPTILAVMFAALWWVERYKRKHLESMAGKAGPAAPVFLAPPVPPPAPAAPPPVLAPGPYGMAGGGGGSLSGAGGASQPPMLPIHLAPAQLADGVSRGYDGTAELSGPEASELPGQSNKLPRYYDYN</sequence>
<protein>
    <submittedName>
        <fullName evidence="3">Uncharacterized protein</fullName>
    </submittedName>
</protein>
<dbReference type="EMBL" id="KI966371">
    <property type="protein sequence ID" value="EWC48752.1"/>
    <property type="molecule type" value="Genomic_DNA"/>
</dbReference>
<evidence type="ECO:0000313" key="4">
    <source>
        <dbReference type="Proteomes" id="UP000024837"/>
    </source>
</evidence>
<feature type="transmembrane region" description="Helical" evidence="2">
    <location>
        <begin position="167"/>
        <end position="191"/>
    </location>
</feature>
<dbReference type="AlphaFoldDB" id="W7I9I7"/>
<organism evidence="3 4">
    <name type="scientific">Drechslerella stenobrocha 248</name>
    <dbReference type="NCBI Taxonomy" id="1043628"/>
    <lineage>
        <taxon>Eukaryota</taxon>
        <taxon>Fungi</taxon>
        <taxon>Dikarya</taxon>
        <taxon>Ascomycota</taxon>
        <taxon>Pezizomycotina</taxon>
        <taxon>Orbiliomycetes</taxon>
        <taxon>Orbiliales</taxon>
        <taxon>Orbiliaceae</taxon>
        <taxon>Drechslerella</taxon>
    </lineage>
</organism>
<proteinExistence type="predicted"/>
<keyword evidence="4" id="KW-1185">Reference proteome</keyword>
<keyword evidence="2" id="KW-1133">Transmembrane helix</keyword>
<feature type="region of interest" description="Disordered" evidence="1">
    <location>
        <begin position="270"/>
        <end position="302"/>
    </location>
</feature>